<reference evidence="8 9" key="1">
    <citation type="submission" date="2018-10" db="EMBL/GenBank/DDBJ databases">
        <title>Genomic Encyclopedia of Archaeal and Bacterial Type Strains, Phase II (KMG-II): from individual species to whole genera.</title>
        <authorList>
            <person name="Goeker M."/>
        </authorList>
    </citation>
    <scope>NUCLEOTIDE SEQUENCE [LARGE SCALE GENOMIC DNA]</scope>
    <source>
        <strain evidence="8 9">DSM 25217</strain>
    </source>
</reference>
<dbReference type="Pfam" id="PF00593">
    <property type="entry name" value="TonB_dep_Rec_b-barrel"/>
    <property type="match status" value="1"/>
</dbReference>
<keyword evidence="9" id="KW-1185">Reference proteome</keyword>
<dbReference type="InterPro" id="IPR036942">
    <property type="entry name" value="Beta-barrel_TonB_sf"/>
</dbReference>
<proteinExistence type="inferred from homology"/>
<dbReference type="InterPro" id="IPR000531">
    <property type="entry name" value="Beta-barrel_TonB"/>
</dbReference>
<accession>A0A3M0CS93</accession>
<evidence type="ECO:0000256" key="1">
    <source>
        <dbReference type="ARBA" id="ARBA00004442"/>
    </source>
</evidence>
<dbReference type="GO" id="GO:0009279">
    <property type="term" value="C:cell outer membrane"/>
    <property type="evidence" value="ECO:0007669"/>
    <property type="project" value="UniProtKB-SubCell"/>
</dbReference>
<dbReference type="Proteomes" id="UP000271227">
    <property type="component" value="Unassembled WGS sequence"/>
</dbReference>
<organism evidence="8 9">
    <name type="scientific">Eilatimonas milleporae</name>
    <dbReference type="NCBI Taxonomy" id="911205"/>
    <lineage>
        <taxon>Bacteria</taxon>
        <taxon>Pseudomonadati</taxon>
        <taxon>Pseudomonadota</taxon>
        <taxon>Alphaproteobacteria</taxon>
        <taxon>Kordiimonadales</taxon>
        <taxon>Kordiimonadaceae</taxon>
        <taxon>Eilatimonas</taxon>
    </lineage>
</organism>
<keyword evidence="5" id="KW-0732">Signal</keyword>
<evidence type="ECO:0000313" key="9">
    <source>
        <dbReference type="Proteomes" id="UP000271227"/>
    </source>
</evidence>
<evidence type="ECO:0000256" key="3">
    <source>
        <dbReference type="ARBA" id="ARBA00023237"/>
    </source>
</evidence>
<comment type="similarity">
    <text evidence="4">Belongs to the TonB-dependent receptor family.</text>
</comment>
<dbReference type="PANTHER" id="PTHR40980">
    <property type="entry name" value="PLUG DOMAIN-CONTAINING PROTEIN"/>
    <property type="match status" value="1"/>
</dbReference>
<dbReference type="AlphaFoldDB" id="A0A3M0CS93"/>
<dbReference type="PANTHER" id="PTHR40980:SF5">
    <property type="entry name" value="TONB-DEPENDENT RECEPTOR"/>
    <property type="match status" value="1"/>
</dbReference>
<evidence type="ECO:0000259" key="6">
    <source>
        <dbReference type="Pfam" id="PF00593"/>
    </source>
</evidence>
<evidence type="ECO:0000313" key="8">
    <source>
        <dbReference type="EMBL" id="RMB11797.1"/>
    </source>
</evidence>
<dbReference type="Pfam" id="PF07715">
    <property type="entry name" value="Plug"/>
    <property type="match status" value="1"/>
</dbReference>
<evidence type="ECO:0000256" key="2">
    <source>
        <dbReference type="ARBA" id="ARBA00023136"/>
    </source>
</evidence>
<comment type="caution">
    <text evidence="8">The sequence shown here is derived from an EMBL/GenBank/DDBJ whole genome shotgun (WGS) entry which is preliminary data.</text>
</comment>
<dbReference type="InParanoid" id="A0A3M0CS93"/>
<keyword evidence="3" id="KW-0998">Cell outer membrane</keyword>
<comment type="subcellular location">
    <subcellularLocation>
        <location evidence="1 4">Cell outer membrane</location>
    </subcellularLocation>
</comment>
<dbReference type="Gene3D" id="2.170.130.10">
    <property type="entry name" value="TonB-dependent receptor, plug domain"/>
    <property type="match status" value="1"/>
</dbReference>
<evidence type="ECO:0000259" key="7">
    <source>
        <dbReference type="Pfam" id="PF07715"/>
    </source>
</evidence>
<dbReference type="Gene3D" id="2.40.170.20">
    <property type="entry name" value="TonB-dependent receptor, beta-barrel domain"/>
    <property type="match status" value="1"/>
</dbReference>
<keyword evidence="4" id="KW-0798">TonB box</keyword>
<dbReference type="InterPro" id="IPR012910">
    <property type="entry name" value="Plug_dom"/>
</dbReference>
<dbReference type="RefSeq" id="WP_170163534.1">
    <property type="nucleotide sequence ID" value="NZ_REFR01000009.1"/>
</dbReference>
<keyword evidence="8" id="KW-0675">Receptor</keyword>
<evidence type="ECO:0000256" key="5">
    <source>
        <dbReference type="SAM" id="SignalP"/>
    </source>
</evidence>
<dbReference type="InterPro" id="IPR037066">
    <property type="entry name" value="Plug_dom_sf"/>
</dbReference>
<name>A0A3M0CS93_9PROT</name>
<dbReference type="EMBL" id="REFR01000009">
    <property type="protein sequence ID" value="RMB11797.1"/>
    <property type="molecule type" value="Genomic_DNA"/>
</dbReference>
<protein>
    <submittedName>
        <fullName evidence="8">TonB-dependent receptor</fullName>
    </submittedName>
</protein>
<dbReference type="SUPFAM" id="SSF56935">
    <property type="entry name" value="Porins"/>
    <property type="match status" value="1"/>
</dbReference>
<feature type="signal peptide" evidence="5">
    <location>
        <begin position="1"/>
        <end position="26"/>
    </location>
</feature>
<evidence type="ECO:0000256" key="4">
    <source>
        <dbReference type="RuleBase" id="RU003357"/>
    </source>
</evidence>
<feature type="domain" description="TonB-dependent receptor plug" evidence="7">
    <location>
        <begin position="53"/>
        <end position="154"/>
    </location>
</feature>
<feature type="chain" id="PRO_5017977157" evidence="5">
    <location>
        <begin position="27"/>
        <end position="874"/>
    </location>
</feature>
<gene>
    <name evidence="8" type="ORF">BXY39_0281</name>
</gene>
<sequence>MKSFHKTLKGALLASTVMVLPAAAFAQESEDTAGPQDDIEEVVVQGQYIPDEKRATSEISNVLDATELARTGDSDIAVALQRVTGLSLVGEKYVYVRGLGERYSSVLLNGSVLPGTDPTRRVVPLDIFPTALLEEALVQKTYSPEFPAEFGGGVINLRTKAVPDEGFFRFGLGGAYNTVSTDDGLSYDGPDSEAFGFAGGRRNIPDEVLRDITLESLTPDELEAAGEAVAAPAQWSIDGEPNLPDFNFELAAGDNFTIGDTKVGFVTAVTYTNQYTNKFGVRRNFALVGDGQLVPNENFSPDACQGVEGIDPADCGLRSTEQDISLNGVVSLGIELDPNNVLKLTSTILRQSTKEATIEQGDFAFDPGTVRTRSRTDWVERQVWANQVEGAHTFALFGDSDTFFDTQLDWRFNYSRTDRDAPLRRETVYEYEDFDQIFRFDPSPQSGRTTWGALDDEQYEVGFNLTQPMSVGTTPVDIKAGFTYFDKQRSSGFVRYIFDFPGGDTNALRERVPETIFGPVNIDPNGIVLEEQFDPSDAFDASLENWQGYLAADIQVTPKLRAALGARYEDSEQVADTVNRLTDEPIVVIQNNSQWLPAATLTYEFTDNVQLRAGYSKTLSRPDLRELTSAPFLDNELDQLRRGNPFLEITEIDNFDARFEWYFGIGESATIGAFYKDFTNPIEETFSFQGEQPFLTYQNALGAEVYGIEAEIVKNLDFQDWFGWKWLGGRDFYVNANGSWIDSEVSLPDPNDVPIDVRNTNLVRPLQGQSDLLANFQFGFEDFESGEQAAIILNYTSDRIFLVGIQGRPDVIEEPPIMLNFVYRRNFETWGRPLQVSFRAENLLDDDFRLLQGDQLFQQYDIGVTLSIGLNYTF</sequence>
<feature type="domain" description="TonB-dependent receptor-like beta-barrel" evidence="6">
    <location>
        <begin position="372"/>
        <end position="756"/>
    </location>
</feature>
<keyword evidence="2 4" id="KW-0472">Membrane</keyword>